<protein>
    <submittedName>
        <fullName evidence="1">Uncharacterized protein</fullName>
    </submittedName>
</protein>
<dbReference type="EMBL" id="CAJPDT010000149">
    <property type="protein sequence ID" value="CAF9941465.1"/>
    <property type="molecule type" value="Genomic_DNA"/>
</dbReference>
<name>A0A8H3PJ53_9LECA</name>
<evidence type="ECO:0000313" key="2">
    <source>
        <dbReference type="Proteomes" id="UP000664534"/>
    </source>
</evidence>
<sequence length="338" mass="37639">MLSSKQRSTIDASSFEIQQQNTTTAFDELSHTQSPASSSITEVEHLPLSYEILNICDKYGRQVDPNNLSSNLFFGTGLDPRSVDWEVQISLPFIPSCARGATSTADAAGFPVQERMFEQFPMDDLFGSLNRVNKVLGHLPDLGDELASCRQHATGKDAEKVYPAGAQVNIASGLCYSMMFLGLATKITGARSVRHIRRGTDKVDQKRQRYGLTYCGMVKFLESEMETSPALVGLTRSAKIRLHEKVAKKMMRRFEAFALAIRTLNPLHVRLSMHLLSDAVKLSIPMIPTLDGRFQKSPWRSCVAVGVDGSYRCVHVEDVRESHDLVFRDGRPDFYGKG</sequence>
<dbReference type="AlphaFoldDB" id="A0A8H3PJ53"/>
<dbReference type="OrthoDB" id="429813at2759"/>
<reference evidence="1" key="1">
    <citation type="submission" date="2021-03" db="EMBL/GenBank/DDBJ databases">
        <authorList>
            <person name="Tagirdzhanova G."/>
        </authorList>
    </citation>
    <scope>NUCLEOTIDE SEQUENCE</scope>
</reference>
<dbReference type="PANTHER" id="PTHR37285:SF5">
    <property type="entry name" value="SPORE WALL MATURATION PROTEIN DIT1"/>
    <property type="match status" value="1"/>
</dbReference>
<evidence type="ECO:0000313" key="1">
    <source>
        <dbReference type="EMBL" id="CAF9941465.1"/>
    </source>
</evidence>
<organism evidence="1 2">
    <name type="scientific">Imshaugia aleurites</name>
    <dbReference type="NCBI Taxonomy" id="172621"/>
    <lineage>
        <taxon>Eukaryota</taxon>
        <taxon>Fungi</taxon>
        <taxon>Dikarya</taxon>
        <taxon>Ascomycota</taxon>
        <taxon>Pezizomycotina</taxon>
        <taxon>Lecanoromycetes</taxon>
        <taxon>OSLEUM clade</taxon>
        <taxon>Lecanoromycetidae</taxon>
        <taxon>Lecanorales</taxon>
        <taxon>Lecanorineae</taxon>
        <taxon>Parmeliaceae</taxon>
        <taxon>Imshaugia</taxon>
    </lineage>
</organism>
<dbReference type="InterPro" id="IPR007817">
    <property type="entry name" value="Isocyanide_synthase_DIT1"/>
</dbReference>
<keyword evidence="2" id="KW-1185">Reference proteome</keyword>
<gene>
    <name evidence="1" type="ORF">IMSHALPRED_002586</name>
</gene>
<dbReference type="Pfam" id="PF05141">
    <property type="entry name" value="DIT1_PvcA"/>
    <property type="match status" value="2"/>
</dbReference>
<accession>A0A8H3PJ53</accession>
<dbReference type="PANTHER" id="PTHR37285">
    <property type="entry name" value="SPORE WALL MATURATION PROTEIN DIT1"/>
    <property type="match status" value="1"/>
</dbReference>
<proteinExistence type="predicted"/>
<dbReference type="Proteomes" id="UP000664534">
    <property type="component" value="Unassembled WGS sequence"/>
</dbReference>
<comment type="caution">
    <text evidence="1">The sequence shown here is derived from an EMBL/GenBank/DDBJ whole genome shotgun (WGS) entry which is preliminary data.</text>
</comment>